<comment type="caution">
    <text evidence="3">The sequence shown here is derived from an EMBL/GenBank/DDBJ whole genome shotgun (WGS) entry which is preliminary data.</text>
</comment>
<dbReference type="GO" id="GO:0016791">
    <property type="term" value="F:phosphatase activity"/>
    <property type="evidence" value="ECO:0000318"/>
    <property type="project" value="GO_Central"/>
</dbReference>
<organism evidence="3 4">
    <name type="scientific">Capsicum annuum</name>
    <name type="common">Capsicum pepper</name>
    <dbReference type="NCBI Taxonomy" id="4072"/>
    <lineage>
        <taxon>Eukaryota</taxon>
        <taxon>Viridiplantae</taxon>
        <taxon>Streptophyta</taxon>
        <taxon>Embryophyta</taxon>
        <taxon>Tracheophyta</taxon>
        <taxon>Spermatophyta</taxon>
        <taxon>Magnoliopsida</taxon>
        <taxon>eudicotyledons</taxon>
        <taxon>Gunneridae</taxon>
        <taxon>Pentapetalae</taxon>
        <taxon>asterids</taxon>
        <taxon>lamiids</taxon>
        <taxon>Solanales</taxon>
        <taxon>Solanaceae</taxon>
        <taxon>Solanoideae</taxon>
        <taxon>Capsiceae</taxon>
        <taxon>Capsicum</taxon>
    </lineage>
</organism>
<dbReference type="Gene3D" id="3.30.70.330">
    <property type="match status" value="1"/>
</dbReference>
<reference evidence="3 4" key="1">
    <citation type="journal article" date="2014" name="Nat. Genet.">
        <title>Genome sequence of the hot pepper provides insights into the evolution of pungency in Capsicum species.</title>
        <authorList>
            <person name="Kim S."/>
            <person name="Park M."/>
            <person name="Yeom S.I."/>
            <person name="Kim Y.M."/>
            <person name="Lee J.M."/>
            <person name="Lee H.A."/>
            <person name="Seo E."/>
            <person name="Choi J."/>
            <person name="Cheong K."/>
            <person name="Kim K.T."/>
            <person name="Jung K."/>
            <person name="Lee G.W."/>
            <person name="Oh S.K."/>
            <person name="Bae C."/>
            <person name="Kim S.B."/>
            <person name="Lee H.Y."/>
            <person name="Kim S.Y."/>
            <person name="Kim M.S."/>
            <person name="Kang B.C."/>
            <person name="Jo Y.D."/>
            <person name="Yang H.B."/>
            <person name="Jeong H.J."/>
            <person name="Kang W.H."/>
            <person name="Kwon J.K."/>
            <person name="Shin C."/>
            <person name="Lim J.Y."/>
            <person name="Park J.H."/>
            <person name="Huh J.H."/>
            <person name="Kim J.S."/>
            <person name="Kim B.D."/>
            <person name="Cohen O."/>
            <person name="Paran I."/>
            <person name="Suh M.C."/>
            <person name="Lee S.B."/>
            <person name="Kim Y.K."/>
            <person name="Shin Y."/>
            <person name="Noh S.J."/>
            <person name="Park J."/>
            <person name="Seo Y.S."/>
            <person name="Kwon S.Y."/>
            <person name="Kim H.A."/>
            <person name="Park J.M."/>
            <person name="Kim H.J."/>
            <person name="Choi S.B."/>
            <person name="Bosland P.W."/>
            <person name="Reeves G."/>
            <person name="Jo S.H."/>
            <person name="Lee B.W."/>
            <person name="Cho H.T."/>
            <person name="Choi H.S."/>
            <person name="Lee M.S."/>
            <person name="Yu Y."/>
            <person name="Do Choi Y."/>
            <person name="Park B.S."/>
            <person name="van Deynze A."/>
            <person name="Ashrafi H."/>
            <person name="Hill T."/>
            <person name="Kim W.T."/>
            <person name="Pai H.S."/>
            <person name="Ahn H.K."/>
            <person name="Yeam I."/>
            <person name="Giovannoni J.J."/>
            <person name="Rose J.K."/>
            <person name="Sorensen I."/>
            <person name="Lee S.J."/>
            <person name="Kim R.W."/>
            <person name="Choi I.Y."/>
            <person name="Choi B.S."/>
            <person name="Lim J.S."/>
            <person name="Lee Y.H."/>
            <person name="Choi D."/>
        </authorList>
    </citation>
    <scope>NUCLEOTIDE SEQUENCE [LARGE SCALE GENOMIC DNA]</scope>
    <source>
        <strain evidence="4">cv. CM334</strain>
    </source>
</reference>
<accession>A0A2G2ZPE2</accession>
<reference evidence="3 4" key="2">
    <citation type="journal article" date="2017" name="Genome Biol.">
        <title>New reference genome sequences of hot pepper reveal the massive evolution of plant disease-resistance genes by retroduplication.</title>
        <authorList>
            <person name="Kim S."/>
            <person name="Park J."/>
            <person name="Yeom S.I."/>
            <person name="Kim Y.M."/>
            <person name="Seo E."/>
            <person name="Kim K.T."/>
            <person name="Kim M.S."/>
            <person name="Lee J.M."/>
            <person name="Cheong K."/>
            <person name="Shin H.S."/>
            <person name="Kim S.B."/>
            <person name="Han K."/>
            <person name="Lee J."/>
            <person name="Park M."/>
            <person name="Lee H.A."/>
            <person name="Lee H.Y."/>
            <person name="Lee Y."/>
            <person name="Oh S."/>
            <person name="Lee J.H."/>
            <person name="Choi E."/>
            <person name="Choi E."/>
            <person name="Lee S.E."/>
            <person name="Jeon J."/>
            <person name="Kim H."/>
            <person name="Choi G."/>
            <person name="Song H."/>
            <person name="Lee J."/>
            <person name="Lee S.C."/>
            <person name="Kwon J.K."/>
            <person name="Lee H.Y."/>
            <person name="Koo N."/>
            <person name="Hong Y."/>
            <person name="Kim R.W."/>
            <person name="Kang W.H."/>
            <person name="Huh J.H."/>
            <person name="Kang B.C."/>
            <person name="Yang T.J."/>
            <person name="Lee Y.H."/>
            <person name="Bennetzen J.L."/>
            <person name="Choi D."/>
        </authorList>
    </citation>
    <scope>NUCLEOTIDE SEQUENCE [LARGE SCALE GENOMIC DNA]</scope>
    <source>
        <strain evidence="4">cv. CM334</strain>
    </source>
</reference>
<evidence type="ECO:0000313" key="4">
    <source>
        <dbReference type="Proteomes" id="UP000222542"/>
    </source>
</evidence>
<dbReference type="GO" id="GO:0005737">
    <property type="term" value="C:cytoplasm"/>
    <property type="evidence" value="ECO:0000318"/>
    <property type="project" value="GO_Central"/>
</dbReference>
<dbReference type="Pfam" id="PF03732">
    <property type="entry name" value="Retrotrans_gag"/>
    <property type="match status" value="1"/>
</dbReference>
<dbReference type="InterPro" id="IPR035979">
    <property type="entry name" value="RBD_domain_sf"/>
</dbReference>
<proteinExistence type="predicted"/>
<evidence type="ECO:0000259" key="2">
    <source>
        <dbReference type="Pfam" id="PF03732"/>
    </source>
</evidence>
<dbReference type="InterPro" id="IPR012677">
    <property type="entry name" value="Nucleotide-bd_a/b_plait_sf"/>
</dbReference>
<dbReference type="EMBL" id="AYRZ02000004">
    <property type="protein sequence ID" value="PHT83843.1"/>
    <property type="molecule type" value="Genomic_DNA"/>
</dbReference>
<evidence type="ECO:0000313" key="3">
    <source>
        <dbReference type="EMBL" id="PHT83843.1"/>
    </source>
</evidence>
<evidence type="ECO:0000256" key="1">
    <source>
        <dbReference type="SAM" id="MobiDB-lite"/>
    </source>
</evidence>
<dbReference type="STRING" id="4072.A0A2G2ZPE2"/>
<dbReference type="InterPro" id="IPR036412">
    <property type="entry name" value="HAD-like_sf"/>
</dbReference>
<dbReference type="InterPro" id="IPR005162">
    <property type="entry name" value="Retrotrans_gag_dom"/>
</dbReference>
<dbReference type="SUPFAM" id="SSF54928">
    <property type="entry name" value="RNA-binding domain, RBD"/>
    <property type="match status" value="1"/>
</dbReference>
<gene>
    <name evidence="3" type="ORF">T459_12286</name>
</gene>
<dbReference type="GO" id="GO:0008962">
    <property type="term" value="F:phosphatidylglycerophosphatase activity"/>
    <property type="evidence" value="ECO:0007669"/>
    <property type="project" value="InterPro"/>
</dbReference>
<sequence>MNAEIPTVSGNDTSNPTQTVAGKDLSNPLTADTLPKNVGRILPASFKTTGTMASGEGSPRASRETKRLQRARNDNLNLLDWDELKALMRKRYVMERYKQEQLTKLYNLRQGDRSVEAAIEVKRNNHAKKTFGWDKSYKPLEKKPFDKTIQRYPQLEGTNSSIPNPKGIVCFKYQGWGHKASECPNRKNIILVKGDPYFVGDKVTKNDVSEGTPQEDNGEYGDPERVVEEGEVNVPCGLMRRTPHDDAWPKEGSKKPADTDEEIVNQFGCESSKLIMVGDRPFTDIVYGIKNGFLTIFTEPLSCAEEPLIVQTPLSIGYLPPTLEDGSLINLFSPFGTIVMAKVVKDRLSGPAPVIPSYRVPNQGMGAYPFQPYVAGGPIVNASPGALAPWGPPVPPPYDQYPPPPPGSTMYPSVPGQPIPPYGMQYPSPIPAASSGSPCSDCFFQ</sequence>
<dbReference type="Pfam" id="PF09419">
    <property type="entry name" value="PGP_phosphatase"/>
    <property type="match status" value="1"/>
</dbReference>
<dbReference type="SUPFAM" id="SSF57756">
    <property type="entry name" value="Retrovirus zinc finger-like domains"/>
    <property type="match status" value="1"/>
</dbReference>
<dbReference type="Proteomes" id="UP000222542">
    <property type="component" value="Unassembled WGS sequence"/>
</dbReference>
<feature type="region of interest" description="Disordered" evidence="1">
    <location>
        <begin position="203"/>
        <end position="222"/>
    </location>
</feature>
<feature type="region of interest" description="Disordered" evidence="1">
    <location>
        <begin position="1"/>
        <end position="66"/>
    </location>
</feature>
<keyword evidence="4" id="KW-1185">Reference proteome</keyword>
<dbReference type="AlphaFoldDB" id="A0A2G2ZPE2"/>
<dbReference type="GO" id="GO:0008270">
    <property type="term" value="F:zinc ion binding"/>
    <property type="evidence" value="ECO:0007669"/>
    <property type="project" value="InterPro"/>
</dbReference>
<name>A0A2G2ZPE2_CAPAN</name>
<dbReference type="InterPro" id="IPR036875">
    <property type="entry name" value="Znf_CCHC_sf"/>
</dbReference>
<feature type="domain" description="Retrotransposon gag" evidence="2">
    <location>
        <begin position="66"/>
        <end position="119"/>
    </location>
</feature>
<dbReference type="PANTHER" id="PTHR19288">
    <property type="entry name" value="4-NITROPHENYLPHOSPHATASE-RELATED"/>
    <property type="match status" value="1"/>
</dbReference>
<dbReference type="SUPFAM" id="SSF56784">
    <property type="entry name" value="HAD-like"/>
    <property type="match status" value="1"/>
</dbReference>
<dbReference type="Gramene" id="PHT83843">
    <property type="protein sequence ID" value="PHT83843"/>
    <property type="gene ID" value="T459_12286"/>
</dbReference>
<dbReference type="InterPro" id="IPR027706">
    <property type="entry name" value="PGP_Pase"/>
</dbReference>
<feature type="compositionally biased region" description="Polar residues" evidence="1">
    <location>
        <begin position="8"/>
        <end position="20"/>
    </location>
</feature>
<protein>
    <recommendedName>
        <fullName evidence="2">Retrotransposon gag domain-containing protein</fullName>
    </recommendedName>
</protein>
<dbReference type="GO" id="GO:0003676">
    <property type="term" value="F:nucleic acid binding"/>
    <property type="evidence" value="ECO:0007669"/>
    <property type="project" value="InterPro"/>
</dbReference>
<dbReference type="PANTHER" id="PTHR19288:SF88">
    <property type="entry name" value="HALOACID DEHALOGENASE SUPERFAMILY PROTEIN"/>
    <property type="match status" value="1"/>
</dbReference>